<dbReference type="RefSeq" id="WP_167314121.1">
    <property type="nucleotide sequence ID" value="NZ_CP050266.1"/>
</dbReference>
<name>A0ABX6K621_SALCS</name>
<proteinExistence type="predicted"/>
<sequence length="516" mass="59129">MKRKLFVITCILCVSFFILRPESEGAEEKATKTKLETVGSLKSKNQASFPFFSPAPLLSPEQGIQVEETLEETISQASIAPVRKPKISPDDSVEDEVALLTTQASSREAVGYQKPSNSKPTIDPHVFSQISAEVSTWRLEQDITMYHRVSFQNLFIDAEDDFLSYQVGIEGAKTQSISVQLLSSQIVVSGTPHDHLERLTLVIRARDNHHGSNEESWVVARFPMPNIEEKPDKAEMLVDQPLYRLTTTRIRDENGVAYDILQCEVFLLRDDEVWYAISQDRLKCPDISNIAQRGTYRVEGDTVLIQFSREAFEITWLLRFDYDAYYGPSAHHYLVTQRRGGQYQTDTLFDNKRAAEARLNMHTGHHIYEGRYFDHLLMDPEGNYYLVGMMNYMYNVRIDDPSYYQPADSDLNIAHPVHSMTCADIERWYGYSVLIGPSQYNTLISTSGDPMGNYPPQCGTYQQTPTRVALYLDLSFDPSDIPIHGRVYSYLFHPKPEYKDRLETFKINLLYAEPQE</sequence>
<evidence type="ECO:0000313" key="2">
    <source>
        <dbReference type="Proteomes" id="UP000501408"/>
    </source>
</evidence>
<protein>
    <submittedName>
        <fullName evidence="1">Uncharacterized protein</fullName>
    </submittedName>
</protein>
<gene>
    <name evidence="1" type="ORF">HBA18_04380</name>
</gene>
<evidence type="ECO:0000313" key="1">
    <source>
        <dbReference type="EMBL" id="QIR05671.1"/>
    </source>
</evidence>
<dbReference type="Proteomes" id="UP000501408">
    <property type="component" value="Chromosome 1"/>
</dbReference>
<organism evidence="1 2">
    <name type="scientific">Salinivibrio costicola</name>
    <name type="common">Vibrio costicola</name>
    <dbReference type="NCBI Taxonomy" id="51367"/>
    <lineage>
        <taxon>Bacteria</taxon>
        <taxon>Pseudomonadati</taxon>
        <taxon>Pseudomonadota</taxon>
        <taxon>Gammaproteobacteria</taxon>
        <taxon>Vibrionales</taxon>
        <taxon>Vibrionaceae</taxon>
        <taxon>Salinivibrio</taxon>
    </lineage>
</organism>
<dbReference type="EMBL" id="CP050266">
    <property type="protein sequence ID" value="QIR05671.1"/>
    <property type="molecule type" value="Genomic_DNA"/>
</dbReference>
<keyword evidence="2" id="KW-1185">Reference proteome</keyword>
<accession>A0ABX6K621</accession>
<reference evidence="1 2" key="1">
    <citation type="submission" date="2020-03" db="EMBL/GenBank/DDBJ databases">
        <title>Genome mining reveals the biosynthetic pathways of PHA and ectoines of the halophilic strain Salinivibrio costicola M318 isolated from fermented shrimp paste.</title>
        <authorList>
            <person name="Doan T.V."/>
            <person name="Tran L.T."/>
            <person name="Trieu T.A."/>
            <person name="Nguyen Q.V."/>
            <person name="Quach T.N."/>
            <person name="Phi T.Q."/>
            <person name="Kumar S."/>
        </authorList>
    </citation>
    <scope>NUCLEOTIDE SEQUENCE [LARGE SCALE GENOMIC DNA]</scope>
    <source>
        <strain evidence="1 2">M318</strain>
    </source>
</reference>